<sequence>MNRHSTISPIPTTRPDRPCDFYAQPGHPEIIGFPESEMAELEKASDRGYLMIDREDPFHAGLCAAYRSWCVSRARPCIEVRRRGAEVTVTLDMTPSREHLVQDSMVRCTEWLLENQFQPDQFEVHSDEVVVRRVPLHLARLLAGRIRDKEPFGENESLEYSPNPPRCPRWLRELRRVNASEEQLYEAAEAREERERAREAALDAEDVERVRQLPDLGKEV</sequence>
<evidence type="ECO:0000313" key="2">
    <source>
        <dbReference type="EMBL" id="QDV36362.1"/>
    </source>
</evidence>
<keyword evidence="1" id="KW-0175">Coiled coil</keyword>
<dbReference type="KEGG" id="tpla:ElP_42820"/>
<dbReference type="AlphaFoldDB" id="A0A518H695"/>
<organism evidence="2 3">
    <name type="scientific">Tautonia plasticadhaerens</name>
    <dbReference type="NCBI Taxonomy" id="2527974"/>
    <lineage>
        <taxon>Bacteria</taxon>
        <taxon>Pseudomonadati</taxon>
        <taxon>Planctomycetota</taxon>
        <taxon>Planctomycetia</taxon>
        <taxon>Isosphaerales</taxon>
        <taxon>Isosphaeraceae</taxon>
        <taxon>Tautonia</taxon>
    </lineage>
</organism>
<protein>
    <submittedName>
        <fullName evidence="2">Uncharacterized protein</fullName>
    </submittedName>
</protein>
<name>A0A518H695_9BACT</name>
<evidence type="ECO:0000256" key="1">
    <source>
        <dbReference type="SAM" id="Coils"/>
    </source>
</evidence>
<proteinExistence type="predicted"/>
<accession>A0A518H695</accession>
<reference evidence="2 3" key="1">
    <citation type="submission" date="2019-02" db="EMBL/GenBank/DDBJ databases">
        <title>Deep-cultivation of Planctomycetes and their phenomic and genomic characterization uncovers novel biology.</title>
        <authorList>
            <person name="Wiegand S."/>
            <person name="Jogler M."/>
            <person name="Boedeker C."/>
            <person name="Pinto D."/>
            <person name="Vollmers J."/>
            <person name="Rivas-Marin E."/>
            <person name="Kohn T."/>
            <person name="Peeters S.H."/>
            <person name="Heuer A."/>
            <person name="Rast P."/>
            <person name="Oberbeckmann S."/>
            <person name="Bunk B."/>
            <person name="Jeske O."/>
            <person name="Meyerdierks A."/>
            <person name="Storesund J.E."/>
            <person name="Kallscheuer N."/>
            <person name="Luecker S."/>
            <person name="Lage O.M."/>
            <person name="Pohl T."/>
            <person name="Merkel B.J."/>
            <person name="Hornburger P."/>
            <person name="Mueller R.-W."/>
            <person name="Bruemmer F."/>
            <person name="Labrenz M."/>
            <person name="Spormann A.M."/>
            <person name="Op den Camp H."/>
            <person name="Overmann J."/>
            <person name="Amann R."/>
            <person name="Jetten M.S.M."/>
            <person name="Mascher T."/>
            <person name="Medema M.H."/>
            <person name="Devos D.P."/>
            <person name="Kaster A.-K."/>
            <person name="Ovreas L."/>
            <person name="Rohde M."/>
            <person name="Galperin M.Y."/>
            <person name="Jogler C."/>
        </authorList>
    </citation>
    <scope>NUCLEOTIDE SEQUENCE [LARGE SCALE GENOMIC DNA]</scope>
    <source>
        <strain evidence="2 3">ElP</strain>
    </source>
</reference>
<evidence type="ECO:0000313" key="3">
    <source>
        <dbReference type="Proteomes" id="UP000317835"/>
    </source>
</evidence>
<dbReference type="EMBL" id="CP036426">
    <property type="protein sequence ID" value="QDV36362.1"/>
    <property type="molecule type" value="Genomic_DNA"/>
</dbReference>
<dbReference type="Proteomes" id="UP000317835">
    <property type="component" value="Chromosome"/>
</dbReference>
<gene>
    <name evidence="2" type="ORF">ElP_42820</name>
</gene>
<keyword evidence="3" id="KW-1185">Reference proteome</keyword>
<feature type="coiled-coil region" evidence="1">
    <location>
        <begin position="171"/>
        <end position="210"/>
    </location>
</feature>